<protein>
    <submittedName>
        <fullName evidence="3">PP2C family protein-serine/threonine phosphatase</fullName>
        <ecNumber evidence="3">3.1.3.16</ecNumber>
    </submittedName>
</protein>
<dbReference type="RefSeq" id="WP_380230591.1">
    <property type="nucleotide sequence ID" value="NZ_JBHSVH010000002.1"/>
</dbReference>
<organism evidence="3 4">
    <name type="scientific">Kitasatospora paranensis</name>
    <dbReference type="NCBI Taxonomy" id="258053"/>
    <lineage>
        <taxon>Bacteria</taxon>
        <taxon>Bacillati</taxon>
        <taxon>Actinomycetota</taxon>
        <taxon>Actinomycetes</taxon>
        <taxon>Kitasatosporales</taxon>
        <taxon>Streptomycetaceae</taxon>
        <taxon>Kitasatospora</taxon>
    </lineage>
</organism>
<dbReference type="InterPro" id="IPR001932">
    <property type="entry name" value="PPM-type_phosphatase-like_dom"/>
</dbReference>
<dbReference type="EC" id="3.1.3.16" evidence="3"/>
<proteinExistence type="predicted"/>
<gene>
    <name evidence="3" type="ORF">ACFQMG_05780</name>
</gene>
<feature type="domain" description="PPM-type phosphatase" evidence="2">
    <location>
        <begin position="349"/>
        <end position="557"/>
    </location>
</feature>
<evidence type="ECO:0000256" key="1">
    <source>
        <dbReference type="ARBA" id="ARBA00022801"/>
    </source>
</evidence>
<evidence type="ECO:0000313" key="4">
    <source>
        <dbReference type="Proteomes" id="UP001596435"/>
    </source>
</evidence>
<dbReference type="EMBL" id="JBHTAJ010000008">
    <property type="protein sequence ID" value="MFC7179072.1"/>
    <property type="molecule type" value="Genomic_DNA"/>
</dbReference>
<reference evidence="4" key="1">
    <citation type="journal article" date="2019" name="Int. J. Syst. Evol. Microbiol.">
        <title>The Global Catalogue of Microorganisms (GCM) 10K type strain sequencing project: providing services to taxonomists for standard genome sequencing and annotation.</title>
        <authorList>
            <consortium name="The Broad Institute Genomics Platform"/>
            <consortium name="The Broad Institute Genome Sequencing Center for Infectious Disease"/>
            <person name="Wu L."/>
            <person name="Ma J."/>
        </authorList>
    </citation>
    <scope>NUCLEOTIDE SEQUENCE [LARGE SCALE GENOMIC DNA]</scope>
    <source>
        <strain evidence="4">CGMCC 1.12859</strain>
    </source>
</reference>
<keyword evidence="4" id="KW-1185">Reference proteome</keyword>
<dbReference type="GO" id="GO:0004722">
    <property type="term" value="F:protein serine/threonine phosphatase activity"/>
    <property type="evidence" value="ECO:0007669"/>
    <property type="project" value="UniProtKB-EC"/>
</dbReference>
<dbReference type="InterPro" id="IPR052016">
    <property type="entry name" value="Bact_Sigma-Reg"/>
</dbReference>
<dbReference type="Proteomes" id="UP001596435">
    <property type="component" value="Unassembled WGS sequence"/>
</dbReference>
<evidence type="ECO:0000313" key="3">
    <source>
        <dbReference type="EMBL" id="MFC7179072.1"/>
    </source>
</evidence>
<accession>A0ABW2FSS3</accession>
<dbReference type="Gene3D" id="3.60.40.10">
    <property type="entry name" value="PPM-type phosphatase domain"/>
    <property type="match status" value="1"/>
</dbReference>
<comment type="caution">
    <text evidence="3">The sequence shown here is derived from an EMBL/GenBank/DDBJ whole genome shotgun (WGS) entry which is preliminary data.</text>
</comment>
<dbReference type="SMART" id="SM00331">
    <property type="entry name" value="PP2C_SIG"/>
    <property type="match status" value="1"/>
</dbReference>
<dbReference type="InterPro" id="IPR036457">
    <property type="entry name" value="PPM-type-like_dom_sf"/>
</dbReference>
<dbReference type="PANTHER" id="PTHR43156:SF2">
    <property type="entry name" value="STAGE II SPORULATION PROTEIN E"/>
    <property type="match status" value="1"/>
</dbReference>
<sequence length="558" mass="60864">MPDPAPAQGTAEAARLRRTVARLRREHRAHRLVLAGETADDVDASQAAPPSVRPAEPVVHELLDAVPVPAALTEPVIDADGTVRDLAALAVNRAAVRFAHHTGASLRALVAERPVLLQRFFPALRDPRLLTALADVARTGRPMGERTVDWLRRRSGGRIEHRRALLSAHPCGRRVLLVLNREGGQVLAVDAQRIARVGWAEWNLLDGRVEASDGLTGLLGLDPDDPAPNLATLLGAVAPPSLPRLHRDLDRLLDGGRLDAETTLTVHGRARRVRLVAESVRAANGGPVLGVRAVLQDVTDLAESRRALRIQESETLRERRRADAEEEVVRRLREALVPRAATPLTELGLSTAVAYRPAEAGVGGDWYKSRRLPEGLALLAIGDARGHGLDAVALMSRLRHALGGLAFTRAVVEDLGTWLNEIAYDDGPESTATAVIARYHPERRLLRWICAGHLPPVLVRDGRARTLVPDLGPPFGVLPDTRYRAVETVLRPGDTVLLYTDGLVERRHEDIDRRIDALVEVAERHTGEDLQRCIDGIVQAMSGPRSEDDATIFGVRLR</sequence>
<dbReference type="Pfam" id="PF07228">
    <property type="entry name" value="SpoIIE"/>
    <property type="match status" value="1"/>
</dbReference>
<dbReference type="PANTHER" id="PTHR43156">
    <property type="entry name" value="STAGE II SPORULATION PROTEIN E-RELATED"/>
    <property type="match status" value="1"/>
</dbReference>
<name>A0ABW2FSS3_9ACTN</name>
<dbReference type="SUPFAM" id="SSF81606">
    <property type="entry name" value="PP2C-like"/>
    <property type="match status" value="1"/>
</dbReference>
<keyword evidence="1 3" id="KW-0378">Hydrolase</keyword>
<dbReference type="Gene3D" id="3.30.450.20">
    <property type="entry name" value="PAS domain"/>
    <property type="match status" value="2"/>
</dbReference>
<evidence type="ECO:0000259" key="2">
    <source>
        <dbReference type="SMART" id="SM00331"/>
    </source>
</evidence>